<gene>
    <name evidence="2" type="ORF">PRUPE_8G205200</name>
</gene>
<organism evidence="2 3">
    <name type="scientific">Prunus persica</name>
    <name type="common">Peach</name>
    <name type="synonym">Amygdalus persica</name>
    <dbReference type="NCBI Taxonomy" id="3760"/>
    <lineage>
        <taxon>Eukaryota</taxon>
        <taxon>Viridiplantae</taxon>
        <taxon>Streptophyta</taxon>
        <taxon>Embryophyta</taxon>
        <taxon>Tracheophyta</taxon>
        <taxon>Spermatophyta</taxon>
        <taxon>Magnoliopsida</taxon>
        <taxon>eudicotyledons</taxon>
        <taxon>Gunneridae</taxon>
        <taxon>Pentapetalae</taxon>
        <taxon>rosids</taxon>
        <taxon>fabids</taxon>
        <taxon>Rosales</taxon>
        <taxon>Rosaceae</taxon>
        <taxon>Amygdaloideae</taxon>
        <taxon>Amygdaleae</taxon>
        <taxon>Prunus</taxon>
    </lineage>
</organism>
<feature type="transmembrane region" description="Helical" evidence="1">
    <location>
        <begin position="41"/>
        <end position="58"/>
    </location>
</feature>
<accession>A0A251N0U6</accession>
<evidence type="ECO:0000256" key="1">
    <source>
        <dbReference type="SAM" id="Phobius"/>
    </source>
</evidence>
<dbReference type="EMBL" id="CM007658">
    <property type="protein sequence ID" value="ONH92978.1"/>
    <property type="molecule type" value="Genomic_DNA"/>
</dbReference>
<protein>
    <submittedName>
        <fullName evidence="2">Uncharacterized protein</fullName>
    </submittedName>
</protein>
<sequence length="66" mass="7939">MVQQKAREMAKHLHVLCVITCTRIRTEDNFYTTVLAGDHNLLLLILGLWWWFRLLVGFEKRRKKLD</sequence>
<keyword evidence="3" id="KW-1185">Reference proteome</keyword>
<keyword evidence="1" id="KW-0472">Membrane</keyword>
<dbReference type="Gramene" id="ONH92978">
    <property type="protein sequence ID" value="ONH92978"/>
    <property type="gene ID" value="PRUPE_8G205200"/>
</dbReference>
<keyword evidence="1" id="KW-1133">Transmembrane helix</keyword>
<dbReference type="AlphaFoldDB" id="A0A251N0U6"/>
<reference evidence="2 3" key="1">
    <citation type="journal article" date="2013" name="Nat. Genet.">
        <title>The high-quality draft genome of peach (Prunus persica) identifies unique patterns of genetic diversity, domestication and genome evolution.</title>
        <authorList>
            <consortium name="International Peach Genome Initiative"/>
            <person name="Verde I."/>
            <person name="Abbott A.G."/>
            <person name="Scalabrin S."/>
            <person name="Jung S."/>
            <person name="Shu S."/>
            <person name="Marroni F."/>
            <person name="Zhebentyayeva T."/>
            <person name="Dettori M.T."/>
            <person name="Grimwood J."/>
            <person name="Cattonaro F."/>
            <person name="Zuccolo A."/>
            <person name="Rossini L."/>
            <person name="Jenkins J."/>
            <person name="Vendramin E."/>
            <person name="Meisel L.A."/>
            <person name="Decroocq V."/>
            <person name="Sosinski B."/>
            <person name="Prochnik S."/>
            <person name="Mitros T."/>
            <person name="Policriti A."/>
            <person name="Cipriani G."/>
            <person name="Dondini L."/>
            <person name="Ficklin S."/>
            <person name="Goodstein D.M."/>
            <person name="Xuan P."/>
            <person name="Del Fabbro C."/>
            <person name="Aramini V."/>
            <person name="Copetti D."/>
            <person name="Gonzalez S."/>
            <person name="Horner D.S."/>
            <person name="Falchi R."/>
            <person name="Lucas S."/>
            <person name="Mica E."/>
            <person name="Maldonado J."/>
            <person name="Lazzari B."/>
            <person name="Bielenberg D."/>
            <person name="Pirona R."/>
            <person name="Miculan M."/>
            <person name="Barakat A."/>
            <person name="Testolin R."/>
            <person name="Stella A."/>
            <person name="Tartarini S."/>
            <person name="Tonutti P."/>
            <person name="Arus P."/>
            <person name="Orellana A."/>
            <person name="Wells C."/>
            <person name="Main D."/>
            <person name="Vizzotto G."/>
            <person name="Silva H."/>
            <person name="Salamini F."/>
            <person name="Schmutz J."/>
            <person name="Morgante M."/>
            <person name="Rokhsar D.S."/>
        </authorList>
    </citation>
    <scope>NUCLEOTIDE SEQUENCE [LARGE SCALE GENOMIC DNA]</scope>
    <source>
        <strain evidence="3">cv. Nemared</strain>
    </source>
</reference>
<name>A0A251N0U6_PRUPE</name>
<proteinExistence type="predicted"/>
<dbReference type="Proteomes" id="UP000006882">
    <property type="component" value="Chromosome G8"/>
</dbReference>
<evidence type="ECO:0000313" key="2">
    <source>
        <dbReference type="EMBL" id="ONH92978.1"/>
    </source>
</evidence>
<evidence type="ECO:0000313" key="3">
    <source>
        <dbReference type="Proteomes" id="UP000006882"/>
    </source>
</evidence>
<keyword evidence="1" id="KW-0812">Transmembrane</keyword>